<name>A0A930B921_9FIRM</name>
<proteinExistence type="predicted"/>
<reference evidence="2" key="1">
    <citation type="submission" date="2020-04" db="EMBL/GenBank/DDBJ databases">
        <title>Deep metagenomics examines the oral microbiome during advanced dental caries in children, revealing novel taxa and co-occurrences with host molecules.</title>
        <authorList>
            <person name="Baker J.L."/>
            <person name="Morton J.T."/>
            <person name="Dinis M."/>
            <person name="Alvarez R."/>
            <person name="Tran N.C."/>
            <person name="Knight R."/>
            <person name="Edlund A."/>
        </authorList>
    </citation>
    <scope>NUCLEOTIDE SEQUENCE</scope>
    <source>
        <strain evidence="2">JCVI_32_bin.14</strain>
    </source>
</reference>
<feature type="transmembrane region" description="Helical" evidence="1">
    <location>
        <begin position="46"/>
        <end position="66"/>
    </location>
</feature>
<gene>
    <name evidence="2" type="ORF">HXL70_06915</name>
</gene>
<feature type="transmembrane region" description="Helical" evidence="1">
    <location>
        <begin position="12"/>
        <end position="34"/>
    </location>
</feature>
<keyword evidence="1" id="KW-0812">Transmembrane</keyword>
<keyword evidence="1" id="KW-0472">Membrane</keyword>
<evidence type="ECO:0000313" key="2">
    <source>
        <dbReference type="EMBL" id="MBF1129755.1"/>
    </source>
</evidence>
<evidence type="ECO:0000313" key="3">
    <source>
        <dbReference type="Proteomes" id="UP000757890"/>
    </source>
</evidence>
<keyword evidence="1" id="KW-1133">Transmembrane helix</keyword>
<feature type="transmembrane region" description="Helical" evidence="1">
    <location>
        <begin position="114"/>
        <end position="134"/>
    </location>
</feature>
<feature type="transmembrane region" description="Helical" evidence="1">
    <location>
        <begin position="72"/>
        <end position="93"/>
    </location>
</feature>
<accession>A0A930B921</accession>
<dbReference type="Proteomes" id="UP000757890">
    <property type="component" value="Unassembled WGS sequence"/>
</dbReference>
<evidence type="ECO:0000256" key="1">
    <source>
        <dbReference type="SAM" id="Phobius"/>
    </source>
</evidence>
<sequence length="137" mass="15529">MENFILDSFGATIKLTIFLCMIVIFIVKSMQFYMKQHEFWSMQVKLLYILFISLYLGGNIVIIGGVTGTLTMNWGSIAVCMIIIGTIVGGIFVRTLRKCYAMHFSKQELEKYGFAEKGLWIGGIGLMVIVLITYSSW</sequence>
<protein>
    <submittedName>
        <fullName evidence="2">Uncharacterized protein</fullName>
    </submittedName>
</protein>
<comment type="caution">
    <text evidence="2">The sequence shown here is derived from an EMBL/GenBank/DDBJ whole genome shotgun (WGS) entry which is preliminary data.</text>
</comment>
<dbReference type="EMBL" id="JABZMK010000051">
    <property type="protein sequence ID" value="MBF1129755.1"/>
    <property type="molecule type" value="Genomic_DNA"/>
</dbReference>
<dbReference type="AlphaFoldDB" id="A0A930B921"/>
<organism evidence="2 3">
    <name type="scientific">Dialister invisus</name>
    <dbReference type="NCBI Taxonomy" id="218538"/>
    <lineage>
        <taxon>Bacteria</taxon>
        <taxon>Bacillati</taxon>
        <taxon>Bacillota</taxon>
        <taxon>Negativicutes</taxon>
        <taxon>Veillonellales</taxon>
        <taxon>Veillonellaceae</taxon>
        <taxon>Dialister</taxon>
    </lineage>
</organism>